<dbReference type="STRING" id="416450.A0A1V6PUB5"/>
<comment type="similarity">
    <text evidence="3">Belongs to the FAD-binding monooxygenase family.</text>
</comment>
<evidence type="ECO:0000256" key="1">
    <source>
        <dbReference type="ARBA" id="ARBA00001974"/>
    </source>
</evidence>
<evidence type="ECO:0000256" key="3">
    <source>
        <dbReference type="ARBA" id="ARBA00010139"/>
    </source>
</evidence>
<dbReference type="GO" id="GO:0016491">
    <property type="term" value="F:oxidoreductase activity"/>
    <property type="evidence" value="ECO:0007669"/>
    <property type="project" value="UniProtKB-KW"/>
</dbReference>
<dbReference type="InterPro" id="IPR036188">
    <property type="entry name" value="FAD/NAD-bd_sf"/>
</dbReference>
<feature type="compositionally biased region" description="Polar residues" evidence="8">
    <location>
        <begin position="1"/>
        <end position="17"/>
    </location>
</feature>
<dbReference type="Gene3D" id="3.50.50.60">
    <property type="entry name" value="FAD/NAD(P)-binding domain"/>
    <property type="match status" value="3"/>
</dbReference>
<keyword evidence="6" id="KW-0521">NADP</keyword>
<comment type="caution">
    <text evidence="9">The sequence shown here is derived from an EMBL/GenBank/DDBJ whole genome shotgun (WGS) entry which is preliminary data.</text>
</comment>
<dbReference type="InterPro" id="IPR050775">
    <property type="entry name" value="FAD-binding_Monooxygenases"/>
</dbReference>
<dbReference type="EMBL" id="MDYN01000034">
    <property type="protein sequence ID" value="OQD80608.1"/>
    <property type="molecule type" value="Genomic_DNA"/>
</dbReference>
<evidence type="ECO:0000256" key="6">
    <source>
        <dbReference type="ARBA" id="ARBA00022857"/>
    </source>
</evidence>
<evidence type="ECO:0000313" key="9">
    <source>
        <dbReference type="EMBL" id="OQD80608.1"/>
    </source>
</evidence>
<evidence type="ECO:0000256" key="2">
    <source>
        <dbReference type="ARBA" id="ARBA00004721"/>
    </source>
</evidence>
<keyword evidence="5" id="KW-0274">FAD</keyword>
<sequence length="659" mass="72822">MPADNGVNSGANPQISSGYEAIDPATASKTQKKYQEERNKRLRPDGLTQYVNLGDTDEPSYMRFLKDTWDDGTTASLTLKDNDHFKFLILGAGIGGLLFAVRLIEDAGFQPEDIVIVDAAAGFGGAWYWNRYPGIMCDVESYIYMPLLEETGYMPKHKYAYGEELREQANRIAWQWSLDGRAMFRTIISQCTWDDSTAGWTVEMTQRAFAGDTTTTASVRADFIMLVPGLLNRPKLPKLPGWGKFQGPSFMASRWDYKVTGGGQEAPEMSKLQDKRVGIIGTGASAVQAVPHLAQWSQELLMFQRTPASVDVRAQKATDEQEWKQNISTGPGWQMVRSRNFASFLANTQPPEPVDLVSDSWTSFPSFSVLTGGAKTIGMDEIPDHVANLHQLDMPRAERIRARVDELVHDQEVAEKLKAWYPGWCKRPAFHDEYLQAFNRPNVKLVDTNGKGVKGLTETGVIANGRTYDVDVLIWSTGFEQGVLGSPGARCGVKVIGRAGLDMEDKWSKGVATFHAICTNGFPNMFFAGANQAGASPNYTPTLETFARHIAKIISASTRRIGKTQPTAKVVIEATQEAEQDWSRRVMVGAPTLAPMAGCTPSYYNAEGSLDNMSREEQMLAAPAGPWPAGLNNFMDVLEEWRSRNDELEGLHVSGVQVD</sequence>
<name>A0A1V6PUB5_9EURO</name>
<dbReference type="OrthoDB" id="66881at2759"/>
<dbReference type="PANTHER" id="PTHR43098">
    <property type="entry name" value="L-ORNITHINE N(5)-MONOOXYGENASE-RELATED"/>
    <property type="match status" value="1"/>
</dbReference>
<dbReference type="SUPFAM" id="SSF51905">
    <property type="entry name" value="FAD/NAD(P)-binding domain"/>
    <property type="match status" value="1"/>
</dbReference>
<keyword evidence="7" id="KW-0560">Oxidoreductase</keyword>
<dbReference type="Proteomes" id="UP000191672">
    <property type="component" value="Unassembled WGS sequence"/>
</dbReference>
<keyword evidence="4" id="KW-0285">Flavoprotein</keyword>
<evidence type="ECO:0000313" key="10">
    <source>
        <dbReference type="Proteomes" id="UP000191672"/>
    </source>
</evidence>
<accession>A0A1V6PUB5</accession>
<reference evidence="10" key="1">
    <citation type="journal article" date="2017" name="Nat. Microbiol.">
        <title>Global analysis of biosynthetic gene clusters reveals vast potential of secondary metabolite production in Penicillium species.</title>
        <authorList>
            <person name="Nielsen J.C."/>
            <person name="Grijseels S."/>
            <person name="Prigent S."/>
            <person name="Ji B."/>
            <person name="Dainat J."/>
            <person name="Nielsen K.F."/>
            <person name="Frisvad J.C."/>
            <person name="Workman M."/>
            <person name="Nielsen J."/>
        </authorList>
    </citation>
    <scope>NUCLEOTIDE SEQUENCE [LARGE SCALE GENOMIC DNA]</scope>
    <source>
        <strain evidence="10">IBT 31811</strain>
    </source>
</reference>
<gene>
    <name evidence="9" type="ORF">PENANT_c034G07911</name>
</gene>
<organism evidence="9 10">
    <name type="scientific">Penicillium antarcticum</name>
    <dbReference type="NCBI Taxonomy" id="416450"/>
    <lineage>
        <taxon>Eukaryota</taxon>
        <taxon>Fungi</taxon>
        <taxon>Dikarya</taxon>
        <taxon>Ascomycota</taxon>
        <taxon>Pezizomycotina</taxon>
        <taxon>Eurotiomycetes</taxon>
        <taxon>Eurotiomycetidae</taxon>
        <taxon>Eurotiales</taxon>
        <taxon>Aspergillaceae</taxon>
        <taxon>Penicillium</taxon>
    </lineage>
</organism>
<evidence type="ECO:0000256" key="5">
    <source>
        <dbReference type="ARBA" id="ARBA00022827"/>
    </source>
</evidence>
<comment type="pathway">
    <text evidence="2">Secondary metabolite biosynthesis; terpenoid biosynthesis.</text>
</comment>
<evidence type="ECO:0008006" key="11">
    <source>
        <dbReference type="Google" id="ProtNLM"/>
    </source>
</evidence>
<dbReference type="PANTHER" id="PTHR43098:SF2">
    <property type="entry name" value="FAD-BINDING MONOOXYGENASE AUSB-RELATED"/>
    <property type="match status" value="1"/>
</dbReference>
<evidence type="ECO:0000256" key="4">
    <source>
        <dbReference type="ARBA" id="ARBA00022630"/>
    </source>
</evidence>
<dbReference type="Pfam" id="PF13450">
    <property type="entry name" value="NAD_binding_8"/>
    <property type="match status" value="1"/>
</dbReference>
<comment type="cofactor">
    <cofactor evidence="1">
        <name>FAD</name>
        <dbReference type="ChEBI" id="CHEBI:57692"/>
    </cofactor>
</comment>
<feature type="region of interest" description="Disordered" evidence="8">
    <location>
        <begin position="1"/>
        <end position="41"/>
    </location>
</feature>
<proteinExistence type="inferred from homology"/>
<protein>
    <recommendedName>
        <fullName evidence="11">FAD/NAD(P)-binding domain-containing protein</fullName>
    </recommendedName>
</protein>
<evidence type="ECO:0000256" key="7">
    <source>
        <dbReference type="ARBA" id="ARBA00023002"/>
    </source>
</evidence>
<evidence type="ECO:0000256" key="8">
    <source>
        <dbReference type="SAM" id="MobiDB-lite"/>
    </source>
</evidence>
<dbReference type="AlphaFoldDB" id="A0A1V6PUB5"/>
<keyword evidence="10" id="KW-1185">Reference proteome</keyword>